<dbReference type="AlphaFoldDB" id="A0A9X6Z5Y8"/>
<evidence type="ECO:0000313" key="2">
    <source>
        <dbReference type="EMBL" id="PFB09210.1"/>
    </source>
</evidence>
<proteinExistence type="predicted"/>
<dbReference type="EMBL" id="NTUS01000013">
    <property type="protein sequence ID" value="PFB09210.1"/>
    <property type="molecule type" value="Genomic_DNA"/>
</dbReference>
<evidence type="ECO:0000256" key="1">
    <source>
        <dbReference type="SAM" id="Coils"/>
    </source>
</evidence>
<protein>
    <submittedName>
        <fullName evidence="2">Uncharacterized protein</fullName>
    </submittedName>
</protein>
<comment type="caution">
    <text evidence="2">The sequence shown here is derived from an EMBL/GenBank/DDBJ whole genome shotgun (WGS) entry which is preliminary data.</text>
</comment>
<evidence type="ECO:0000313" key="3">
    <source>
        <dbReference type="Proteomes" id="UP000220397"/>
    </source>
</evidence>
<name>A0A9X6Z5Y8_BACTU</name>
<accession>A0A9X6Z5Y8</accession>
<keyword evidence="1" id="KW-0175">Coiled coil</keyword>
<reference evidence="2 3" key="1">
    <citation type="submission" date="2017-09" db="EMBL/GenBank/DDBJ databases">
        <title>Large-scale bioinformatics analysis of Bacillus genomes uncovers conserved roles of natural products in bacterial physiology.</title>
        <authorList>
            <consortium name="Agbiome Team Llc"/>
            <person name="Bleich R.M."/>
            <person name="Kirk G.J."/>
            <person name="Santa Maria K.C."/>
            <person name="Allen S.E."/>
            <person name="Farag S."/>
            <person name="Shank E.A."/>
            <person name="Bowers A."/>
        </authorList>
    </citation>
    <scope>NUCLEOTIDE SEQUENCE [LARGE SCALE GENOMIC DNA]</scope>
    <source>
        <strain evidence="2 3">AFS015413</strain>
    </source>
</reference>
<gene>
    <name evidence="2" type="ORF">CN398_05585</name>
</gene>
<feature type="coiled-coil region" evidence="1">
    <location>
        <begin position="22"/>
        <end position="81"/>
    </location>
</feature>
<dbReference type="Proteomes" id="UP000220397">
    <property type="component" value="Unassembled WGS sequence"/>
</dbReference>
<sequence>MNHIMTEKERLLAKSDGVKDCVKHLKKKIKAERRLLKQEEEKDFFANEFQIARHRETIRVLTEEKISLEKYAKKLKHLANEC</sequence>
<organism evidence="2 3">
    <name type="scientific">Bacillus thuringiensis</name>
    <dbReference type="NCBI Taxonomy" id="1428"/>
    <lineage>
        <taxon>Bacteria</taxon>
        <taxon>Bacillati</taxon>
        <taxon>Bacillota</taxon>
        <taxon>Bacilli</taxon>
        <taxon>Bacillales</taxon>
        <taxon>Bacillaceae</taxon>
        <taxon>Bacillus</taxon>
        <taxon>Bacillus cereus group</taxon>
    </lineage>
</organism>